<keyword evidence="1" id="KW-0812">Transmembrane</keyword>
<dbReference type="OrthoDB" id="3562691at2759"/>
<reference evidence="2 3" key="1">
    <citation type="submission" date="2018-05" db="EMBL/GenBank/DDBJ databases">
        <title>Genome sequencing and assembly of the regulated plant pathogen Lachnellula willkommii and related sister species for the development of diagnostic species identification markers.</title>
        <authorList>
            <person name="Giroux E."/>
            <person name="Bilodeau G."/>
        </authorList>
    </citation>
    <scope>NUCLEOTIDE SEQUENCE [LARGE SCALE GENOMIC DNA]</scope>
    <source>
        <strain evidence="2 3">CBS 197.66</strain>
    </source>
</reference>
<name>A0A8H8RM82_9HELO</name>
<accession>A0A8H8RM82</accession>
<proteinExistence type="predicted"/>
<evidence type="ECO:0000313" key="3">
    <source>
        <dbReference type="Proteomes" id="UP000462212"/>
    </source>
</evidence>
<organism evidence="2 3">
    <name type="scientific">Lachnellula subtilissima</name>
    <dbReference type="NCBI Taxonomy" id="602034"/>
    <lineage>
        <taxon>Eukaryota</taxon>
        <taxon>Fungi</taxon>
        <taxon>Dikarya</taxon>
        <taxon>Ascomycota</taxon>
        <taxon>Pezizomycotina</taxon>
        <taxon>Leotiomycetes</taxon>
        <taxon>Helotiales</taxon>
        <taxon>Lachnaceae</taxon>
        <taxon>Lachnellula</taxon>
    </lineage>
</organism>
<gene>
    <name evidence="2" type="ORF">LSUB1_G004239</name>
</gene>
<dbReference type="AlphaFoldDB" id="A0A8H8RM82"/>
<keyword evidence="1" id="KW-1133">Transmembrane helix</keyword>
<dbReference type="Proteomes" id="UP000462212">
    <property type="component" value="Unassembled WGS sequence"/>
</dbReference>
<protein>
    <submittedName>
        <fullName evidence="2">Uncharacterized protein</fullName>
    </submittedName>
</protein>
<comment type="caution">
    <text evidence="2">The sequence shown here is derived from an EMBL/GenBank/DDBJ whole genome shotgun (WGS) entry which is preliminary data.</text>
</comment>
<keyword evidence="3" id="KW-1185">Reference proteome</keyword>
<dbReference type="EMBL" id="QGMJ01000373">
    <property type="protein sequence ID" value="TVY37106.1"/>
    <property type="molecule type" value="Genomic_DNA"/>
</dbReference>
<feature type="transmembrane region" description="Helical" evidence="1">
    <location>
        <begin position="15"/>
        <end position="34"/>
    </location>
</feature>
<sequence length="85" mass="9456">MPTPQSLLSRQKTPILIATFLTASSLFVGLKWRAVMARSEAAKKASSKEGNANANFSVATGRSDFDRWWDLKFTLSMEMEEASKL</sequence>
<keyword evidence="1" id="KW-0472">Membrane</keyword>
<evidence type="ECO:0000256" key="1">
    <source>
        <dbReference type="SAM" id="Phobius"/>
    </source>
</evidence>
<evidence type="ECO:0000313" key="2">
    <source>
        <dbReference type="EMBL" id="TVY37106.1"/>
    </source>
</evidence>